<evidence type="ECO:0000259" key="3">
    <source>
        <dbReference type="Pfam" id="PF21789"/>
    </source>
</evidence>
<organism evidence="4 5">
    <name type="scientific">Plutella xylostella</name>
    <name type="common">Diamondback moth</name>
    <name type="synonym">Plutella maculipennis</name>
    <dbReference type="NCBI Taxonomy" id="51655"/>
    <lineage>
        <taxon>Eukaryota</taxon>
        <taxon>Metazoa</taxon>
        <taxon>Ecdysozoa</taxon>
        <taxon>Arthropoda</taxon>
        <taxon>Hexapoda</taxon>
        <taxon>Insecta</taxon>
        <taxon>Pterygota</taxon>
        <taxon>Neoptera</taxon>
        <taxon>Endopterygota</taxon>
        <taxon>Lepidoptera</taxon>
        <taxon>Glossata</taxon>
        <taxon>Ditrysia</taxon>
        <taxon>Yponomeutoidea</taxon>
        <taxon>Plutellidae</taxon>
        <taxon>Plutella</taxon>
    </lineage>
</organism>
<evidence type="ECO:0000259" key="2">
    <source>
        <dbReference type="Pfam" id="PF21788"/>
    </source>
</evidence>
<feature type="domain" description="Transposable element P transposase-like GTP-binding insertion" evidence="2">
    <location>
        <begin position="226"/>
        <end position="342"/>
    </location>
</feature>
<evidence type="ECO:0000313" key="5">
    <source>
        <dbReference type="Proteomes" id="UP000823941"/>
    </source>
</evidence>
<reference evidence="4 5" key="1">
    <citation type="submission" date="2021-06" db="EMBL/GenBank/DDBJ databases">
        <title>A haploid diamondback moth (Plutella xylostella L.) genome assembly resolves 31 chromosomes and identifies a diamide resistance mutation.</title>
        <authorList>
            <person name="Ward C.M."/>
            <person name="Perry K.D."/>
            <person name="Baker G."/>
            <person name="Powis K."/>
            <person name="Heckel D.G."/>
            <person name="Baxter S.W."/>
        </authorList>
    </citation>
    <scope>NUCLEOTIDE SEQUENCE [LARGE SCALE GENOMIC DNA]</scope>
    <source>
        <strain evidence="4 5">LV</strain>
        <tissue evidence="4">Single pupa</tissue>
    </source>
</reference>
<dbReference type="InterPro" id="IPR048365">
    <property type="entry name" value="TNP-like_RNaseH_N"/>
</dbReference>
<protein>
    <recommendedName>
        <fullName evidence="6">Transposable element P transposase</fullName>
    </recommendedName>
</protein>
<evidence type="ECO:0000313" key="4">
    <source>
        <dbReference type="EMBL" id="KAG7296374.1"/>
    </source>
</evidence>
<dbReference type="InterPro" id="IPR048367">
    <property type="entry name" value="TNP-like_RNaseH_C"/>
</dbReference>
<sequence>MLQFREYKKDKMGRRFTKDEKVLALSLYKRGPRAYRLLRKIFVLPSPITLSRMVSRAGIKPGVNENIFVQLKKRARKMKPDDRLCTLIFDEMALSPHFDYSKKRDDIVGFVNNGHETRNQIADHALVFMIRGISKNYKQPICYTFCSGSTKKDDLAVLIKTLIRKLNSVGFNVLATVCDQGTSNVSAINSLIEQTKMEYVKKGEEMRNATFEIDGNEIIPLYDVPHLLKGIRNNLLTKELHFKIDGVEKVAKWDHITQLYKNNPTYKGIKIIKKLTENHCNPEKIPKMKVKFASQIFSNTVGLNMGYLADQGILTKECQDTADLLLFMDELFDSMNGSYRNSSKKSGKLLLLPLTPQSMHNQHWVKSKTVLKTMKFISKGKVSVVPSVSNWLRTIENMELLRNKLFKIYEIKSIWCRHFNQDPLENFFGSIRSHGYRNNNPTCAGFEAAYASLLINNLSSSYSPGSNCEDDSCVVFKSLKNLFFIKNTAQSLNDNIDVDFNHVNNDDIVVDLNIKKRDPRIIAALQYVTGYFLRQSHKRVFKKCVNCENNLYNHNKTSINDYIGLREYNKKKACLTYPTEDLIQCFSSIQDITHYILSENAKMKNLKDYIKLILYARINTNFIQCKKHKRELVDFLFNTATIFFICNWCRNINKIICGVSTDVDKDDSMHSLAIILANKRRKK</sequence>
<gene>
    <name evidence="4" type="ORF">JYU34_021517</name>
</gene>
<feature type="domain" description="Transposable element P transposase-like RNase H" evidence="1">
    <location>
        <begin position="60"/>
        <end position="191"/>
    </location>
</feature>
<evidence type="ECO:0000259" key="1">
    <source>
        <dbReference type="Pfam" id="PF21787"/>
    </source>
</evidence>
<evidence type="ECO:0008006" key="6">
    <source>
        <dbReference type="Google" id="ProtNLM"/>
    </source>
</evidence>
<dbReference type="InterPro" id="IPR048366">
    <property type="entry name" value="TNP-like_GBD"/>
</dbReference>
<comment type="caution">
    <text evidence="4">The sequence shown here is derived from an EMBL/GenBank/DDBJ whole genome shotgun (WGS) entry which is preliminary data.</text>
</comment>
<dbReference type="Pfam" id="PF21787">
    <property type="entry name" value="TNP-like_RNaseH_N"/>
    <property type="match status" value="1"/>
</dbReference>
<dbReference type="Pfam" id="PF21788">
    <property type="entry name" value="TNP-like_GBD"/>
    <property type="match status" value="1"/>
</dbReference>
<dbReference type="Proteomes" id="UP000823941">
    <property type="component" value="Chromosome 29"/>
</dbReference>
<name>A0ABQ7PV48_PLUXY</name>
<dbReference type="EMBL" id="JAHIBW010000029">
    <property type="protein sequence ID" value="KAG7296374.1"/>
    <property type="molecule type" value="Genomic_DNA"/>
</dbReference>
<proteinExistence type="predicted"/>
<keyword evidence="5" id="KW-1185">Reference proteome</keyword>
<feature type="domain" description="Transposable element P transposase-like RNase H C-terminal" evidence="3">
    <location>
        <begin position="419"/>
        <end position="450"/>
    </location>
</feature>
<dbReference type="Pfam" id="PF21789">
    <property type="entry name" value="TNP-like_RNaseH_C"/>
    <property type="match status" value="1"/>
</dbReference>
<accession>A0ABQ7PV48</accession>